<keyword evidence="1" id="KW-1133">Transmembrane helix</keyword>
<dbReference type="HOGENOM" id="CLU_669532_0_0_1"/>
<dbReference type="PROSITE" id="PS50041">
    <property type="entry name" value="C_TYPE_LECTIN_2"/>
    <property type="match status" value="1"/>
</dbReference>
<dbReference type="InterPro" id="IPR016186">
    <property type="entry name" value="C-type_lectin-like/link_sf"/>
</dbReference>
<reference evidence="5" key="1">
    <citation type="submission" date="2012-12" db="EMBL/GenBank/DDBJ databases">
        <authorList>
            <person name="Hellsten U."/>
            <person name="Grimwood J."/>
            <person name="Chapman J.A."/>
            <person name="Shapiro H."/>
            <person name="Aerts A."/>
            <person name="Otillar R.P."/>
            <person name="Terry A.Y."/>
            <person name="Boore J.L."/>
            <person name="Simakov O."/>
            <person name="Marletaz F."/>
            <person name="Cho S.-J."/>
            <person name="Edsinger-Gonzales E."/>
            <person name="Havlak P."/>
            <person name="Kuo D.-H."/>
            <person name="Larsson T."/>
            <person name="Lv J."/>
            <person name="Arendt D."/>
            <person name="Savage R."/>
            <person name="Osoegawa K."/>
            <person name="de Jong P."/>
            <person name="Lindberg D.R."/>
            <person name="Seaver E.C."/>
            <person name="Weisblat D.A."/>
            <person name="Putnam N.H."/>
            <person name="Grigoriev I.V."/>
            <person name="Rokhsar D.S."/>
        </authorList>
    </citation>
    <scope>NUCLEOTIDE SEQUENCE</scope>
</reference>
<name>T1FBG8_HELRO</name>
<dbReference type="CTD" id="20206167"/>
<keyword evidence="1" id="KW-0472">Membrane</keyword>
<keyword evidence="1" id="KW-0812">Transmembrane</keyword>
<evidence type="ECO:0000313" key="3">
    <source>
        <dbReference type="EMBL" id="ESN98062.1"/>
    </source>
</evidence>
<dbReference type="RefSeq" id="XP_009023761.1">
    <property type="nucleotide sequence ID" value="XM_009025513.1"/>
</dbReference>
<dbReference type="KEGG" id="hro:HELRODRAFT_177295"/>
<organism evidence="4 5">
    <name type="scientific">Helobdella robusta</name>
    <name type="common">Californian leech</name>
    <dbReference type="NCBI Taxonomy" id="6412"/>
    <lineage>
        <taxon>Eukaryota</taxon>
        <taxon>Metazoa</taxon>
        <taxon>Spiralia</taxon>
        <taxon>Lophotrochozoa</taxon>
        <taxon>Annelida</taxon>
        <taxon>Clitellata</taxon>
        <taxon>Hirudinea</taxon>
        <taxon>Rhynchobdellida</taxon>
        <taxon>Glossiphoniidae</taxon>
        <taxon>Helobdella</taxon>
    </lineage>
</organism>
<dbReference type="InterPro" id="IPR001304">
    <property type="entry name" value="C-type_lectin-like"/>
</dbReference>
<evidence type="ECO:0000313" key="4">
    <source>
        <dbReference type="EnsemblMetazoa" id="HelroP177295"/>
    </source>
</evidence>
<dbReference type="AlphaFoldDB" id="T1FBG8"/>
<accession>T1FBG8</accession>
<evidence type="ECO:0000259" key="2">
    <source>
        <dbReference type="PROSITE" id="PS50041"/>
    </source>
</evidence>
<gene>
    <name evidence="4" type="primary">20206167</name>
    <name evidence="3" type="ORF">HELRODRAFT_177295</name>
</gene>
<dbReference type="InParanoid" id="T1FBG8"/>
<dbReference type="OrthoDB" id="538816at2759"/>
<dbReference type="EMBL" id="KB097222">
    <property type="protein sequence ID" value="ESN98062.1"/>
    <property type="molecule type" value="Genomic_DNA"/>
</dbReference>
<dbReference type="Proteomes" id="UP000015101">
    <property type="component" value="Unassembled WGS sequence"/>
</dbReference>
<dbReference type="SUPFAM" id="SSF56436">
    <property type="entry name" value="C-type lectin-like"/>
    <property type="match status" value="1"/>
</dbReference>
<dbReference type="GeneID" id="20206167"/>
<reference evidence="4" key="3">
    <citation type="submission" date="2015-06" db="UniProtKB">
        <authorList>
            <consortium name="EnsemblMetazoa"/>
        </authorList>
    </citation>
    <scope>IDENTIFICATION</scope>
</reference>
<dbReference type="CDD" id="cd00037">
    <property type="entry name" value="CLECT"/>
    <property type="match status" value="1"/>
</dbReference>
<feature type="domain" description="C-type lectin" evidence="2">
    <location>
        <begin position="184"/>
        <end position="311"/>
    </location>
</feature>
<protein>
    <recommendedName>
        <fullName evidence="2">C-type lectin domain-containing protein</fullName>
    </recommendedName>
</protein>
<dbReference type="EnsemblMetazoa" id="HelroT177295">
    <property type="protein sequence ID" value="HelroP177295"/>
    <property type="gene ID" value="HelroG177295"/>
</dbReference>
<evidence type="ECO:0000313" key="5">
    <source>
        <dbReference type="Proteomes" id="UP000015101"/>
    </source>
</evidence>
<sequence length="411" mass="47769">MQDDFLVENVEPEHLFGKRTSGYQELCDERYCLYSNFTYRLYNVSTDADNECRKLNRDGWLLEVYDGNVSSLVDRFISQYYWHLDRRNIPLNMNHFGDWFWLNKVKCNIGDQIPADRVLAYIKRTYDATGQMVLGYFADYFSSSKKAICKIESNANVLHSIIVCRTKFFVADANSCSQWGSWFYKSSCFLLNPYPNTWYQQENECIRQGGDLAVFDDLLLRDFNRTWLNLWGDDGYWVGLSRFNFMWRKAAENCFKICFYEDSAVKFSKWKSGHPDFYEPTSGFCSAISHADGSYWVNNVRCNDNYVIICMTGTVISQNLMVPLVIGWAAFGVLAVISTVFIFLYFKYSRKIKKLSSILMNSPEVSMATTSARQETLPTLEETEPDYNTINLGSANEDNKKRVYQSLNVQV</sequence>
<dbReference type="EMBL" id="AMQM01006009">
    <property type="status" value="NOT_ANNOTATED_CDS"/>
    <property type="molecule type" value="Genomic_DNA"/>
</dbReference>
<evidence type="ECO:0000256" key="1">
    <source>
        <dbReference type="SAM" id="Phobius"/>
    </source>
</evidence>
<dbReference type="InterPro" id="IPR016187">
    <property type="entry name" value="CTDL_fold"/>
</dbReference>
<keyword evidence="5" id="KW-1185">Reference proteome</keyword>
<proteinExistence type="predicted"/>
<feature type="transmembrane region" description="Helical" evidence="1">
    <location>
        <begin position="320"/>
        <end position="346"/>
    </location>
</feature>
<reference evidence="3 5" key="2">
    <citation type="journal article" date="2013" name="Nature">
        <title>Insights into bilaterian evolution from three spiralian genomes.</title>
        <authorList>
            <person name="Simakov O."/>
            <person name="Marletaz F."/>
            <person name="Cho S.J."/>
            <person name="Edsinger-Gonzales E."/>
            <person name="Havlak P."/>
            <person name="Hellsten U."/>
            <person name="Kuo D.H."/>
            <person name="Larsson T."/>
            <person name="Lv J."/>
            <person name="Arendt D."/>
            <person name="Savage R."/>
            <person name="Osoegawa K."/>
            <person name="de Jong P."/>
            <person name="Grimwood J."/>
            <person name="Chapman J.A."/>
            <person name="Shapiro H."/>
            <person name="Aerts A."/>
            <person name="Otillar R.P."/>
            <person name="Terry A.Y."/>
            <person name="Boore J.L."/>
            <person name="Grigoriev I.V."/>
            <person name="Lindberg D.R."/>
            <person name="Seaver E.C."/>
            <person name="Weisblat D.A."/>
            <person name="Putnam N.H."/>
            <person name="Rokhsar D.S."/>
        </authorList>
    </citation>
    <scope>NUCLEOTIDE SEQUENCE</scope>
</reference>
<dbReference type="Gene3D" id="3.10.100.10">
    <property type="entry name" value="Mannose-Binding Protein A, subunit A"/>
    <property type="match status" value="1"/>
</dbReference>